<comment type="similarity">
    <text evidence="1">Belongs to the UPF0213 family.</text>
</comment>
<dbReference type="Pfam" id="PF01541">
    <property type="entry name" value="GIY-YIG"/>
    <property type="match status" value="1"/>
</dbReference>
<dbReference type="CDD" id="cd10448">
    <property type="entry name" value="GIY-YIG_unchar_3"/>
    <property type="match status" value="1"/>
</dbReference>
<dbReference type="EMBL" id="LANR01000001">
    <property type="protein sequence ID" value="KJV61955.1"/>
    <property type="molecule type" value="Genomic_DNA"/>
</dbReference>
<dbReference type="Proteomes" id="UP000033556">
    <property type="component" value="Unassembled WGS sequence"/>
</dbReference>
<gene>
    <name evidence="3" type="ORF">APHACPA_0971</name>
</gene>
<feature type="domain" description="GIY-YIG" evidence="2">
    <location>
        <begin position="20"/>
        <end position="96"/>
    </location>
</feature>
<organism evidence="3 4">
    <name type="scientific">Rickettsia amblyommatis str. Ac/Pa</name>
    <dbReference type="NCBI Taxonomy" id="1359164"/>
    <lineage>
        <taxon>Bacteria</taxon>
        <taxon>Pseudomonadati</taxon>
        <taxon>Pseudomonadota</taxon>
        <taxon>Alphaproteobacteria</taxon>
        <taxon>Rickettsiales</taxon>
        <taxon>Rickettsiaceae</taxon>
        <taxon>Rickettsieae</taxon>
        <taxon>Rickettsia</taxon>
        <taxon>spotted fever group</taxon>
    </lineage>
</organism>
<dbReference type="InterPro" id="IPR050190">
    <property type="entry name" value="UPF0213_domain"/>
</dbReference>
<sequence length="110" mass="13049">MRCSVIPAKAGIHKIKLKNKKCIGYILCSNKHGTLYIGITNNIIRRAYEHKQKIIKGFTSKYNIIKLVYTEEFTDIQEALTREKNLKKWQRSWKIELIEKTNPEWKDLIE</sequence>
<comment type="caution">
    <text evidence="3">The sequence shown here is derived from an EMBL/GenBank/DDBJ whole genome shotgun (WGS) entry which is preliminary data.</text>
</comment>
<dbReference type="PANTHER" id="PTHR34477:SF5">
    <property type="entry name" value="BSL5627 PROTEIN"/>
    <property type="match status" value="1"/>
</dbReference>
<dbReference type="SUPFAM" id="SSF82771">
    <property type="entry name" value="GIY-YIG endonuclease"/>
    <property type="match status" value="1"/>
</dbReference>
<proteinExistence type="inferred from homology"/>
<evidence type="ECO:0000259" key="2">
    <source>
        <dbReference type="PROSITE" id="PS50164"/>
    </source>
</evidence>
<dbReference type="InterPro" id="IPR000305">
    <property type="entry name" value="GIY-YIG_endonuc"/>
</dbReference>
<protein>
    <submittedName>
        <fullName evidence="3">GIY-YIG catalytic domain protein</fullName>
    </submittedName>
</protein>
<dbReference type="PROSITE" id="PS50164">
    <property type="entry name" value="GIY_YIG"/>
    <property type="match status" value="1"/>
</dbReference>
<dbReference type="PANTHER" id="PTHR34477">
    <property type="entry name" value="UPF0213 PROTEIN YHBQ"/>
    <property type="match status" value="1"/>
</dbReference>
<name>A0A0F3N1L2_RICAM</name>
<accession>A0A0F3N1L2</accession>
<dbReference type="InterPro" id="IPR035901">
    <property type="entry name" value="GIY-YIG_endonuc_sf"/>
</dbReference>
<dbReference type="PATRIC" id="fig|1359164.3.peg.960"/>
<evidence type="ECO:0000313" key="3">
    <source>
        <dbReference type="EMBL" id="KJV61955.1"/>
    </source>
</evidence>
<keyword evidence="4" id="KW-1185">Reference proteome</keyword>
<evidence type="ECO:0000256" key="1">
    <source>
        <dbReference type="ARBA" id="ARBA00007435"/>
    </source>
</evidence>
<dbReference type="AlphaFoldDB" id="A0A0F3N1L2"/>
<evidence type="ECO:0000313" key="4">
    <source>
        <dbReference type="Proteomes" id="UP000033556"/>
    </source>
</evidence>
<dbReference type="SMART" id="SM00465">
    <property type="entry name" value="GIYc"/>
    <property type="match status" value="1"/>
</dbReference>
<reference evidence="3 4" key="1">
    <citation type="submission" date="2015-01" db="EMBL/GenBank/DDBJ databases">
        <title>Genome Sequencing of Rickettsiales.</title>
        <authorList>
            <person name="Daugherty S.C."/>
            <person name="Su Q."/>
            <person name="Abolude K."/>
            <person name="Beier-Sexton M."/>
            <person name="Carlyon J.A."/>
            <person name="Carter R."/>
            <person name="Day N.P."/>
            <person name="Dumler S.J."/>
            <person name="Dyachenko V."/>
            <person name="Godinez A."/>
            <person name="Kurtti T.J."/>
            <person name="Lichay M."/>
            <person name="Mullins K.E."/>
            <person name="Ott S."/>
            <person name="Pappas-Brown V."/>
            <person name="Paris D.H."/>
            <person name="Patel P."/>
            <person name="Richards A.L."/>
            <person name="Sadzewicz L."/>
            <person name="Sears K."/>
            <person name="Seidman D."/>
            <person name="Sengamalay N."/>
            <person name="Stenos J."/>
            <person name="Tallon L.J."/>
            <person name="Vincent G."/>
            <person name="Fraser C.M."/>
            <person name="Munderloh U."/>
            <person name="Dunning-Hotopp J.C."/>
        </authorList>
    </citation>
    <scope>NUCLEOTIDE SEQUENCE [LARGE SCALE GENOMIC DNA]</scope>
    <source>
        <strain evidence="3 4">Ac/Pa</strain>
    </source>
</reference>
<dbReference type="Gene3D" id="3.40.1440.10">
    <property type="entry name" value="GIY-YIG endonuclease"/>
    <property type="match status" value="1"/>
</dbReference>